<accession>A0A7J7G770</accession>
<gene>
    <name evidence="2" type="ORF">HYC85_024118</name>
</gene>
<feature type="compositionally biased region" description="Pro residues" evidence="1">
    <location>
        <begin position="18"/>
        <end position="31"/>
    </location>
</feature>
<keyword evidence="3" id="KW-1185">Reference proteome</keyword>
<organism evidence="2 3">
    <name type="scientific">Camellia sinensis</name>
    <name type="common">Tea plant</name>
    <name type="synonym">Thea sinensis</name>
    <dbReference type="NCBI Taxonomy" id="4442"/>
    <lineage>
        <taxon>Eukaryota</taxon>
        <taxon>Viridiplantae</taxon>
        <taxon>Streptophyta</taxon>
        <taxon>Embryophyta</taxon>
        <taxon>Tracheophyta</taxon>
        <taxon>Spermatophyta</taxon>
        <taxon>Magnoliopsida</taxon>
        <taxon>eudicotyledons</taxon>
        <taxon>Gunneridae</taxon>
        <taxon>Pentapetalae</taxon>
        <taxon>asterids</taxon>
        <taxon>Ericales</taxon>
        <taxon>Theaceae</taxon>
        <taxon>Camellia</taxon>
    </lineage>
</organism>
<feature type="region of interest" description="Disordered" evidence="1">
    <location>
        <begin position="1"/>
        <end position="50"/>
    </location>
</feature>
<dbReference type="Proteomes" id="UP000593564">
    <property type="component" value="Unassembled WGS sequence"/>
</dbReference>
<evidence type="ECO:0000313" key="2">
    <source>
        <dbReference type="EMBL" id="KAF5936612.1"/>
    </source>
</evidence>
<evidence type="ECO:0000313" key="3">
    <source>
        <dbReference type="Proteomes" id="UP000593564"/>
    </source>
</evidence>
<sequence length="50" mass="5651">MIQPLDGPKLWSKIGLLPPLPPVYHKPPGRPPTSRRKGLNERTKPTKVTR</sequence>
<name>A0A7J7G770_CAMSI</name>
<protein>
    <submittedName>
        <fullName evidence="2">Uncharacterized protein</fullName>
    </submittedName>
</protein>
<proteinExistence type="predicted"/>
<evidence type="ECO:0000256" key="1">
    <source>
        <dbReference type="SAM" id="MobiDB-lite"/>
    </source>
</evidence>
<reference evidence="2 3" key="2">
    <citation type="submission" date="2020-07" db="EMBL/GenBank/DDBJ databases">
        <title>Genome assembly of wild tea tree DASZ reveals pedigree and selection history of tea varieties.</title>
        <authorList>
            <person name="Zhang W."/>
        </authorList>
    </citation>
    <scope>NUCLEOTIDE SEQUENCE [LARGE SCALE GENOMIC DNA]</scope>
    <source>
        <strain evidence="3">cv. G240</strain>
        <tissue evidence="2">Leaf</tissue>
    </source>
</reference>
<dbReference type="EMBL" id="JACBKZ010000012">
    <property type="protein sequence ID" value="KAF5936612.1"/>
    <property type="molecule type" value="Genomic_DNA"/>
</dbReference>
<reference evidence="3" key="1">
    <citation type="journal article" date="2020" name="Nat. Commun.">
        <title>Genome assembly of wild tea tree DASZ reveals pedigree and selection history of tea varieties.</title>
        <authorList>
            <person name="Zhang W."/>
            <person name="Zhang Y."/>
            <person name="Qiu H."/>
            <person name="Guo Y."/>
            <person name="Wan H."/>
            <person name="Zhang X."/>
            <person name="Scossa F."/>
            <person name="Alseekh S."/>
            <person name="Zhang Q."/>
            <person name="Wang P."/>
            <person name="Xu L."/>
            <person name="Schmidt M.H."/>
            <person name="Jia X."/>
            <person name="Li D."/>
            <person name="Zhu A."/>
            <person name="Guo F."/>
            <person name="Chen W."/>
            <person name="Ni D."/>
            <person name="Usadel B."/>
            <person name="Fernie A.R."/>
            <person name="Wen W."/>
        </authorList>
    </citation>
    <scope>NUCLEOTIDE SEQUENCE [LARGE SCALE GENOMIC DNA]</scope>
    <source>
        <strain evidence="3">cv. G240</strain>
    </source>
</reference>
<comment type="caution">
    <text evidence="2">The sequence shown here is derived from an EMBL/GenBank/DDBJ whole genome shotgun (WGS) entry which is preliminary data.</text>
</comment>
<dbReference type="AlphaFoldDB" id="A0A7J7G770"/>